<gene>
    <name evidence="1" type="ORF">GCM10023149_29390</name>
</gene>
<dbReference type="InterPro" id="IPR036520">
    <property type="entry name" value="UPF0759_sf"/>
</dbReference>
<dbReference type="PANTHER" id="PTHR30348:SF9">
    <property type="entry name" value="UPF0759 PROTEIN YECE"/>
    <property type="match status" value="1"/>
</dbReference>
<dbReference type="InterPro" id="IPR002763">
    <property type="entry name" value="DUF72"/>
</dbReference>
<dbReference type="SUPFAM" id="SSF117396">
    <property type="entry name" value="TM1631-like"/>
    <property type="match status" value="1"/>
</dbReference>
<evidence type="ECO:0000313" key="1">
    <source>
        <dbReference type="EMBL" id="GAA4326517.1"/>
    </source>
</evidence>
<dbReference type="PANTHER" id="PTHR30348">
    <property type="entry name" value="UNCHARACTERIZED PROTEIN YECE"/>
    <property type="match status" value="1"/>
</dbReference>
<organism evidence="1 2">
    <name type="scientific">Mucilaginibacter gynuensis</name>
    <dbReference type="NCBI Taxonomy" id="1302236"/>
    <lineage>
        <taxon>Bacteria</taxon>
        <taxon>Pseudomonadati</taxon>
        <taxon>Bacteroidota</taxon>
        <taxon>Sphingobacteriia</taxon>
        <taxon>Sphingobacteriales</taxon>
        <taxon>Sphingobacteriaceae</taxon>
        <taxon>Mucilaginibacter</taxon>
    </lineage>
</organism>
<accession>A0ABP8GLP0</accession>
<keyword evidence="2" id="KW-1185">Reference proteome</keyword>
<protein>
    <submittedName>
        <fullName evidence="1">DUF72 domain-containing protein</fullName>
    </submittedName>
</protein>
<dbReference type="Pfam" id="PF01904">
    <property type="entry name" value="DUF72"/>
    <property type="match status" value="1"/>
</dbReference>
<dbReference type="EMBL" id="BAABFT010000007">
    <property type="protein sequence ID" value="GAA4326517.1"/>
    <property type="molecule type" value="Genomic_DNA"/>
</dbReference>
<proteinExistence type="predicted"/>
<comment type="caution">
    <text evidence="1">The sequence shown here is derived from an EMBL/GenBank/DDBJ whole genome shotgun (WGS) entry which is preliminary data.</text>
</comment>
<reference evidence="2" key="1">
    <citation type="journal article" date="2019" name="Int. J. Syst. Evol. Microbiol.">
        <title>The Global Catalogue of Microorganisms (GCM) 10K type strain sequencing project: providing services to taxonomists for standard genome sequencing and annotation.</title>
        <authorList>
            <consortium name="The Broad Institute Genomics Platform"/>
            <consortium name="The Broad Institute Genome Sequencing Center for Infectious Disease"/>
            <person name="Wu L."/>
            <person name="Ma J."/>
        </authorList>
    </citation>
    <scope>NUCLEOTIDE SEQUENCE [LARGE SCALE GENOMIC DNA]</scope>
    <source>
        <strain evidence="2">JCM 17705</strain>
    </source>
</reference>
<evidence type="ECO:0000313" key="2">
    <source>
        <dbReference type="Proteomes" id="UP001500582"/>
    </source>
</evidence>
<dbReference type="Gene3D" id="3.20.20.410">
    <property type="entry name" value="Protein of unknown function UPF0759"/>
    <property type="match status" value="1"/>
</dbReference>
<dbReference type="Proteomes" id="UP001500582">
    <property type="component" value="Unassembled WGS sequence"/>
</dbReference>
<name>A0ABP8GLP0_9SPHI</name>
<dbReference type="RefSeq" id="WP_345211868.1">
    <property type="nucleotide sequence ID" value="NZ_BAABFT010000007.1"/>
</dbReference>
<sequence>MQLMIESLKNFELVPFTADTDSTKNTLQQNSTEDPLRIFIGAPKWSEKNWKGIIYPVKAPADQFLSLYSRQFNTVEFGATFYNAYDAEAISRWTAQVAASPDFRFCPKFPQSISHICRLLNAEEHTARFYQSLSDFGEQLGPLLLQLSDNFSPKSLPNLRNFLEELDLTVKVSVEIRHKDWFADTAARKELFDLLRGLHVGTVISDTTGRRDCVHMELTTGDAFIRFVGNNLDPTDYQRLDNWVERIAQWGDQGLQSLWFFLHQNNERFVPQACVYFIEKLNTRLGIAVKAPELISGK</sequence>